<evidence type="ECO:0000256" key="1">
    <source>
        <dbReference type="SAM" id="MobiDB-lite"/>
    </source>
</evidence>
<dbReference type="AlphaFoldDB" id="H5UW29"/>
<evidence type="ECO:0000313" key="3">
    <source>
        <dbReference type="Proteomes" id="UP000004367"/>
    </source>
</evidence>
<feature type="region of interest" description="Disordered" evidence="1">
    <location>
        <begin position="72"/>
        <end position="98"/>
    </location>
</feature>
<comment type="caution">
    <text evidence="2">The sequence shown here is derived from an EMBL/GenBank/DDBJ whole genome shotgun (WGS) entry which is preliminary data.</text>
</comment>
<evidence type="ECO:0000313" key="2">
    <source>
        <dbReference type="EMBL" id="GAB49937.1"/>
    </source>
</evidence>
<proteinExistence type="predicted"/>
<dbReference type="Proteomes" id="UP000004367">
    <property type="component" value="Unassembled WGS sequence"/>
</dbReference>
<dbReference type="STRING" id="1089455.MOPEL_135_01750"/>
<reference evidence="2 3" key="1">
    <citation type="submission" date="2012-02" db="EMBL/GenBank/DDBJ databases">
        <title>Whole genome shotgun sequence of Mobilicoccus pelagius NBRC 104925.</title>
        <authorList>
            <person name="Yoshida Y."/>
            <person name="Hosoyama A."/>
            <person name="Tsuchikane K."/>
            <person name="Katsumata H."/>
            <person name="Yamazaki S."/>
            <person name="Fujita N."/>
        </authorList>
    </citation>
    <scope>NUCLEOTIDE SEQUENCE [LARGE SCALE GENOMIC DNA]</scope>
    <source>
        <strain evidence="2 3">NBRC 104925</strain>
    </source>
</reference>
<dbReference type="EMBL" id="BAFE01000094">
    <property type="protein sequence ID" value="GAB49937.1"/>
    <property type="molecule type" value="Genomic_DNA"/>
</dbReference>
<feature type="compositionally biased region" description="Basic and acidic residues" evidence="1">
    <location>
        <begin position="75"/>
        <end position="84"/>
    </location>
</feature>
<accession>H5UW29</accession>
<sequence>MPYAFKRGFGFHPSCVFVDHGPDGTGAPLAMLLRPGHAGSNTATDHEQVIKAALAATPGVDLARPGKKVLIRADGAGRDHRPVEAEGLPAGHPGHRPS</sequence>
<organism evidence="2 3">
    <name type="scientific">Mobilicoccus pelagius NBRC 104925</name>
    <dbReference type="NCBI Taxonomy" id="1089455"/>
    <lineage>
        <taxon>Bacteria</taxon>
        <taxon>Bacillati</taxon>
        <taxon>Actinomycetota</taxon>
        <taxon>Actinomycetes</taxon>
        <taxon>Micrococcales</taxon>
        <taxon>Dermatophilaceae</taxon>
        <taxon>Mobilicoccus</taxon>
    </lineage>
</organism>
<name>H5UW29_9MICO</name>
<gene>
    <name evidence="2" type="ORF">MOPEL_135_01750</name>
</gene>
<keyword evidence="3" id="KW-1185">Reference proteome</keyword>
<protein>
    <submittedName>
        <fullName evidence="2">Uncharacterized protein</fullName>
    </submittedName>
</protein>